<evidence type="ECO:0000313" key="8">
    <source>
        <dbReference type="Proteomes" id="UP000037035"/>
    </source>
</evidence>
<keyword evidence="8" id="KW-1185">Reference proteome</keyword>
<dbReference type="Gene3D" id="3.30.1390.20">
    <property type="entry name" value="Ribosomal protein L30, ferredoxin-like fold domain"/>
    <property type="match status" value="1"/>
</dbReference>
<dbReference type="VEuPathDB" id="FungiDB:VP01_236g6"/>
<dbReference type="Pfam" id="PF00327">
    <property type="entry name" value="Ribosomal_L30"/>
    <property type="match status" value="1"/>
</dbReference>
<sequence>MTFFHLSSFQYETHKKNKEEAKLQYKQKQPQKNTLTDHCTGETFAVQGFNSHPSPTIQCKFVSRRVSAQVQNRQNLDCWSHPTSARNQEEPMFSALARIGLRGPRTFRAPRCWEYSTEVGGGHTTGEAGATDKAEGDKPRTQYYRVTLYRSPIGLPKRRHDSLASLGLRRRMDVSYHRHSPDAAGLILSVKELLKVENVSEDEARLGKQSTRKLLGDNRGYRLIRNVLERD</sequence>
<protein>
    <recommendedName>
        <fullName evidence="4">Large ribosomal subunit protein uL30m</fullName>
    </recommendedName>
</protein>
<feature type="domain" description="Large ribosomal subunit protein uL30-like ferredoxin-like fold" evidence="6">
    <location>
        <begin position="144"/>
        <end position="193"/>
    </location>
</feature>
<reference evidence="7 8" key="1">
    <citation type="submission" date="2015-08" db="EMBL/GenBank/DDBJ databases">
        <title>Next Generation Sequencing and Analysis of the Genome of Puccinia sorghi L Schw, the Causal Agent of Maize Common Rust.</title>
        <authorList>
            <person name="Rochi L."/>
            <person name="Burguener G."/>
            <person name="Darino M."/>
            <person name="Turjanski A."/>
            <person name="Kreff E."/>
            <person name="Dieguez M.J."/>
            <person name="Sacco F."/>
        </authorList>
    </citation>
    <scope>NUCLEOTIDE SEQUENCE [LARGE SCALE GENOMIC DNA]</scope>
    <source>
        <strain evidence="7 8">RO10H11247</strain>
    </source>
</reference>
<accession>A0A0L6V795</accession>
<feature type="region of interest" description="Disordered" evidence="5">
    <location>
        <begin position="118"/>
        <end position="139"/>
    </location>
</feature>
<dbReference type="PANTHER" id="PTHR15892:SF2">
    <property type="entry name" value="LARGE RIBOSOMAL SUBUNIT PROTEIN UL30M"/>
    <property type="match status" value="1"/>
</dbReference>
<dbReference type="AlphaFoldDB" id="A0A0L6V795"/>
<comment type="caution">
    <text evidence="7">The sequence shown here is derived from an EMBL/GenBank/DDBJ whole genome shotgun (WGS) entry which is preliminary data.</text>
</comment>
<proteinExistence type="inferred from homology"/>
<dbReference type="SUPFAM" id="SSF55129">
    <property type="entry name" value="Ribosomal protein L30p/L7e"/>
    <property type="match status" value="1"/>
</dbReference>
<evidence type="ECO:0000256" key="2">
    <source>
        <dbReference type="ARBA" id="ARBA00022980"/>
    </source>
</evidence>
<evidence type="ECO:0000256" key="1">
    <source>
        <dbReference type="ARBA" id="ARBA00007594"/>
    </source>
</evidence>
<organism evidence="7 8">
    <name type="scientific">Puccinia sorghi</name>
    <dbReference type="NCBI Taxonomy" id="27349"/>
    <lineage>
        <taxon>Eukaryota</taxon>
        <taxon>Fungi</taxon>
        <taxon>Dikarya</taxon>
        <taxon>Basidiomycota</taxon>
        <taxon>Pucciniomycotina</taxon>
        <taxon>Pucciniomycetes</taxon>
        <taxon>Pucciniales</taxon>
        <taxon>Pucciniaceae</taxon>
        <taxon>Puccinia</taxon>
    </lineage>
</organism>
<dbReference type="EMBL" id="LAVV01007247">
    <property type="protein sequence ID" value="KNZ56594.1"/>
    <property type="molecule type" value="Genomic_DNA"/>
</dbReference>
<dbReference type="InterPro" id="IPR016082">
    <property type="entry name" value="Ribosomal_uL30_ferredoxin-like"/>
</dbReference>
<evidence type="ECO:0000256" key="4">
    <source>
        <dbReference type="ARBA" id="ARBA00035281"/>
    </source>
</evidence>
<comment type="similarity">
    <text evidence="1">Belongs to the universal ribosomal protein uL30 family.</text>
</comment>
<keyword evidence="2" id="KW-0689">Ribosomal protein</keyword>
<feature type="compositionally biased region" description="Basic and acidic residues" evidence="5">
    <location>
        <begin position="130"/>
        <end position="139"/>
    </location>
</feature>
<dbReference type="InterPro" id="IPR036919">
    <property type="entry name" value="Ribo_uL30_ferredoxin-like_sf"/>
</dbReference>
<dbReference type="InterPro" id="IPR005996">
    <property type="entry name" value="Ribosomal_uL30_bac-type"/>
</dbReference>
<dbReference type="Proteomes" id="UP000037035">
    <property type="component" value="Unassembled WGS sequence"/>
</dbReference>
<dbReference type="GO" id="GO:0006412">
    <property type="term" value="P:translation"/>
    <property type="evidence" value="ECO:0007669"/>
    <property type="project" value="InterPro"/>
</dbReference>
<dbReference type="OrthoDB" id="509901at2759"/>
<dbReference type="PANTHER" id="PTHR15892">
    <property type="entry name" value="MITOCHONDRIAL RIBOSOMAL PROTEIN L30"/>
    <property type="match status" value="1"/>
</dbReference>
<evidence type="ECO:0000313" key="7">
    <source>
        <dbReference type="EMBL" id="KNZ56594.1"/>
    </source>
</evidence>
<evidence type="ECO:0000256" key="5">
    <source>
        <dbReference type="SAM" id="MobiDB-lite"/>
    </source>
</evidence>
<keyword evidence="3" id="KW-0687">Ribonucleoprotein</keyword>
<evidence type="ECO:0000256" key="3">
    <source>
        <dbReference type="ARBA" id="ARBA00023274"/>
    </source>
</evidence>
<dbReference type="GO" id="GO:0003735">
    <property type="term" value="F:structural constituent of ribosome"/>
    <property type="evidence" value="ECO:0007669"/>
    <property type="project" value="InterPro"/>
</dbReference>
<gene>
    <name evidence="7" type="ORF">VP01_236g6</name>
</gene>
<dbReference type="GO" id="GO:0005739">
    <property type="term" value="C:mitochondrion"/>
    <property type="evidence" value="ECO:0007669"/>
    <property type="project" value="TreeGrafter"/>
</dbReference>
<dbReference type="STRING" id="27349.A0A0L6V795"/>
<evidence type="ECO:0000259" key="6">
    <source>
        <dbReference type="Pfam" id="PF00327"/>
    </source>
</evidence>
<dbReference type="GO" id="GO:0015934">
    <property type="term" value="C:large ribosomal subunit"/>
    <property type="evidence" value="ECO:0007669"/>
    <property type="project" value="InterPro"/>
</dbReference>
<name>A0A0L6V795_9BASI</name>